<keyword evidence="2" id="KW-1185">Reference proteome</keyword>
<organism evidence="1 2">
    <name type="scientific">Caerostris extrusa</name>
    <name type="common">Bark spider</name>
    <name type="synonym">Caerostris bankana</name>
    <dbReference type="NCBI Taxonomy" id="172846"/>
    <lineage>
        <taxon>Eukaryota</taxon>
        <taxon>Metazoa</taxon>
        <taxon>Ecdysozoa</taxon>
        <taxon>Arthropoda</taxon>
        <taxon>Chelicerata</taxon>
        <taxon>Arachnida</taxon>
        <taxon>Araneae</taxon>
        <taxon>Araneomorphae</taxon>
        <taxon>Entelegynae</taxon>
        <taxon>Araneoidea</taxon>
        <taxon>Araneidae</taxon>
        <taxon>Caerostris</taxon>
    </lineage>
</organism>
<name>A0AAV4VT57_CAEEX</name>
<dbReference type="EMBL" id="BPLR01015037">
    <property type="protein sequence ID" value="GIY73134.1"/>
    <property type="molecule type" value="Genomic_DNA"/>
</dbReference>
<sequence length="203" mass="21897">MARGVALKSSQGGGRCGGKGALTADDFFSPCACISAARLPLTHSALHLMDFLAAILTIGEIAAMEEISSTGISSSSLENLPRTSGNPHRIIRRRAFEMTQARGVVLKSSQGGGDAAEKRNFSIDLNSIETNFTEPNTIETDCTELNSIETDSIYLISIEIDSTEIDSIKTNSTELKSMEIDSIELNAIYSSETNNCTRWPRTI</sequence>
<evidence type="ECO:0000313" key="2">
    <source>
        <dbReference type="Proteomes" id="UP001054945"/>
    </source>
</evidence>
<evidence type="ECO:0000313" key="1">
    <source>
        <dbReference type="EMBL" id="GIY73134.1"/>
    </source>
</evidence>
<reference evidence="1 2" key="1">
    <citation type="submission" date="2021-06" db="EMBL/GenBank/DDBJ databases">
        <title>Caerostris extrusa draft genome.</title>
        <authorList>
            <person name="Kono N."/>
            <person name="Arakawa K."/>
        </authorList>
    </citation>
    <scope>NUCLEOTIDE SEQUENCE [LARGE SCALE GENOMIC DNA]</scope>
</reference>
<gene>
    <name evidence="1" type="ORF">CEXT_503571</name>
</gene>
<dbReference type="AlphaFoldDB" id="A0AAV4VT57"/>
<accession>A0AAV4VT57</accession>
<comment type="caution">
    <text evidence="1">The sequence shown here is derived from an EMBL/GenBank/DDBJ whole genome shotgun (WGS) entry which is preliminary data.</text>
</comment>
<protein>
    <submittedName>
        <fullName evidence="1">Uncharacterized protein</fullName>
    </submittedName>
</protein>
<dbReference type="Proteomes" id="UP001054945">
    <property type="component" value="Unassembled WGS sequence"/>
</dbReference>
<proteinExistence type="predicted"/>